<dbReference type="AlphaFoldDB" id="A0A1Z4BV93"/>
<gene>
    <name evidence="2" type="ORF">CEK71_03585</name>
</gene>
<reference evidence="2 3" key="1">
    <citation type="submission" date="2017-06" db="EMBL/GenBank/DDBJ databases">
        <title>Genome Sequencing of the methanotroph Methylovulum psychrotolerants str. HV10-M2 isolated from a high-altitude environment.</title>
        <authorList>
            <person name="Mateos-Rivera A."/>
        </authorList>
    </citation>
    <scope>NUCLEOTIDE SEQUENCE [LARGE SCALE GENOMIC DNA]</scope>
    <source>
        <strain evidence="2 3">HV10_M2</strain>
    </source>
</reference>
<sequence length="169" mass="18377">MPTPSSNQFLFSFDDLSNKKDGVAKELKQAFEKHHVTVAQVDIATQVRRTSNVSYREISITFADSQVVVLRVNQTGDIFQVLVNRKLFPIKSHDNHAKAVIEIVNALDAGRSAFQKKLAATAIKVPKGIVTPAPKMVQVLTAKRDALKEAIAAVNEEISAILGGDNANA</sequence>
<organism evidence="2 3">
    <name type="scientific">Methylovulum psychrotolerans</name>
    <dbReference type="NCBI Taxonomy" id="1704499"/>
    <lineage>
        <taxon>Bacteria</taxon>
        <taxon>Pseudomonadati</taxon>
        <taxon>Pseudomonadota</taxon>
        <taxon>Gammaproteobacteria</taxon>
        <taxon>Methylococcales</taxon>
        <taxon>Methylococcaceae</taxon>
        <taxon>Methylovulum</taxon>
    </lineage>
</organism>
<protein>
    <recommendedName>
        <fullName evidence="1">Defence against restriction A N-terminal domain-containing protein</fullName>
    </recommendedName>
</protein>
<dbReference type="EMBL" id="CP022129">
    <property type="protein sequence ID" value="ASF45215.1"/>
    <property type="molecule type" value="Genomic_DNA"/>
</dbReference>
<evidence type="ECO:0000313" key="2">
    <source>
        <dbReference type="EMBL" id="ASF45215.1"/>
    </source>
</evidence>
<dbReference type="Pfam" id="PF18788">
    <property type="entry name" value="DarA_N"/>
    <property type="match status" value="1"/>
</dbReference>
<name>A0A1Z4BV93_9GAMM</name>
<dbReference type="KEGG" id="mpsy:CEK71_03585"/>
<accession>A0A1Z4BV93</accession>
<dbReference type="RefSeq" id="WP_088618098.1">
    <property type="nucleotide sequence ID" value="NZ_CP022129.1"/>
</dbReference>
<keyword evidence="3" id="KW-1185">Reference proteome</keyword>
<dbReference type="OrthoDB" id="5569523at2"/>
<proteinExistence type="predicted"/>
<evidence type="ECO:0000259" key="1">
    <source>
        <dbReference type="Pfam" id="PF18788"/>
    </source>
</evidence>
<dbReference type="Proteomes" id="UP000197019">
    <property type="component" value="Chromosome"/>
</dbReference>
<dbReference type="InterPro" id="IPR041140">
    <property type="entry name" value="DarA_N"/>
</dbReference>
<feature type="domain" description="Defence against restriction A N-terminal" evidence="1">
    <location>
        <begin position="11"/>
        <end position="110"/>
    </location>
</feature>
<evidence type="ECO:0000313" key="3">
    <source>
        <dbReference type="Proteomes" id="UP000197019"/>
    </source>
</evidence>